<dbReference type="InterPro" id="IPR049022">
    <property type="entry name" value="AMG1_III"/>
</dbReference>
<dbReference type="EMBL" id="AMQM01006881">
    <property type="status" value="NOT_ANNOTATED_CDS"/>
    <property type="molecule type" value="Genomic_DNA"/>
</dbReference>
<sequence>MNHPKLINQILEYGTAGFRTKANLLDHVLYRVGILAVLRSKFKKATIGVMITASHNPVEDNGVKLVDPHGEMLAPDWEVIATDLANVSDDRLSSLIDSIVHKWEIDITSPSNVIFARDTRPSGSSLSASLLDGIKSLNSSFTDFEILTTPQLHYLVHSINTNGLYGTPTPEGYIKKLSAAFNQLHSNIKHETTPFEKPRIFVDGANGVGALQVKKMSKEIESYITIEVFNDATSGKLNHMCGADYVKIQQKAPEGVPIIPYERCASFDGDADRVIYYYFDSDKRFHMLDGDKIAALIAGCISDFCVQAGLSVDLGVVQTAYANGASTKYLTDTKMLKVACVCTGVKHLHSKAQEFEVGVYFEANGHGTVLYKASVKQKLNQVIQNGSSDDSCRVAAENLLNFIDLTNETVGDSISDMLLVETALKIKAIDVLMWDAMYVDLPNRQLKTQVCDRSIFVLTNAEQQVVKPESIQPKIDELVSKYKDGRSFVRPSGTEDVVRIYAEADTQMNADWLAYEVSLVVYELGGGCGKKPTPPHDGKLLTIA</sequence>
<reference evidence="22 24" key="2">
    <citation type="journal article" date="2013" name="Nature">
        <title>Insights into bilaterian evolution from three spiralian genomes.</title>
        <authorList>
            <person name="Simakov O."/>
            <person name="Marletaz F."/>
            <person name="Cho S.J."/>
            <person name="Edsinger-Gonzales E."/>
            <person name="Havlak P."/>
            <person name="Hellsten U."/>
            <person name="Kuo D.H."/>
            <person name="Larsson T."/>
            <person name="Lv J."/>
            <person name="Arendt D."/>
            <person name="Savage R."/>
            <person name="Osoegawa K."/>
            <person name="de Jong P."/>
            <person name="Grimwood J."/>
            <person name="Chapman J.A."/>
            <person name="Shapiro H."/>
            <person name="Aerts A."/>
            <person name="Otillar R.P."/>
            <person name="Terry A.Y."/>
            <person name="Boore J.L."/>
            <person name="Grigoriev I.V."/>
            <person name="Lindberg D.R."/>
            <person name="Seaver E.C."/>
            <person name="Weisblat D.A."/>
            <person name="Putnam N.H."/>
            <person name="Rokhsar D.S."/>
        </authorList>
    </citation>
    <scope>NUCLEOTIDE SEQUENCE</scope>
</reference>
<dbReference type="InterPro" id="IPR005844">
    <property type="entry name" value="A-D-PHexomutase_a/b/a-I"/>
</dbReference>
<dbReference type="GO" id="GO:0005975">
    <property type="term" value="P:carbohydrate metabolic process"/>
    <property type="evidence" value="ECO:0007669"/>
    <property type="project" value="InterPro"/>
</dbReference>
<evidence type="ECO:0000256" key="12">
    <source>
        <dbReference type="ARBA" id="ARBA00032065"/>
    </source>
</evidence>
<evidence type="ECO:0000256" key="9">
    <source>
        <dbReference type="ARBA" id="ARBA00023277"/>
    </source>
</evidence>
<dbReference type="Gene3D" id="3.30.310.50">
    <property type="entry name" value="Alpha-D-phosphohexomutase, C-terminal domain"/>
    <property type="match status" value="1"/>
</dbReference>
<evidence type="ECO:0000259" key="20">
    <source>
        <dbReference type="Pfam" id="PF21404"/>
    </source>
</evidence>
<dbReference type="InterPro" id="IPR049023">
    <property type="entry name" value="AMG1_II"/>
</dbReference>
<dbReference type="PANTHER" id="PTHR45955:SF1">
    <property type="entry name" value="PHOSPHOACETYLGLUCOSAMINE MUTASE"/>
    <property type="match status" value="1"/>
</dbReference>
<comment type="pathway">
    <text evidence="2 14">Nucleotide-sugar biosynthesis; UDP-N-acetyl-alpha-D-glucosamine biosynthesis; N-acetyl-alpha-D-glucosamine 1-phosphate from alpha-D-glucosamine 6-phosphate (route I): step 2/2.</text>
</comment>
<dbReference type="SUPFAM" id="SSF55957">
    <property type="entry name" value="Phosphoglucomutase, C-terminal domain"/>
    <property type="match status" value="1"/>
</dbReference>
<dbReference type="InterPro" id="IPR005843">
    <property type="entry name" value="A-D-PHexomutase_C"/>
</dbReference>
<evidence type="ECO:0000256" key="8">
    <source>
        <dbReference type="ARBA" id="ARBA00023235"/>
    </source>
</evidence>
<dbReference type="CDD" id="cd03086">
    <property type="entry name" value="PGM3"/>
    <property type="match status" value="1"/>
</dbReference>
<evidence type="ECO:0000259" key="19">
    <source>
        <dbReference type="Pfam" id="PF02878"/>
    </source>
</evidence>
<feature type="binding site" evidence="16">
    <location>
        <begin position="490"/>
        <end position="494"/>
    </location>
    <ligand>
        <name>substrate</name>
    </ligand>
</feature>
<keyword evidence="10" id="KW-0961">Cell wall biogenesis/degradation</keyword>
<dbReference type="eggNOG" id="KOG2537">
    <property type="taxonomic scope" value="Eukaryota"/>
</dbReference>
<dbReference type="AlphaFoldDB" id="T1G6J7"/>
<feature type="domain" description="Alpha-D-phosphohexomutase alpha/beta/alpha" evidence="19">
    <location>
        <begin position="43"/>
        <end position="77"/>
    </location>
</feature>
<evidence type="ECO:0000256" key="10">
    <source>
        <dbReference type="ARBA" id="ARBA00023316"/>
    </source>
</evidence>
<reference evidence="23" key="3">
    <citation type="submission" date="2015-06" db="UniProtKB">
        <authorList>
            <consortium name="EnsemblMetazoa"/>
        </authorList>
    </citation>
    <scope>IDENTIFICATION</scope>
</reference>
<dbReference type="OMA" id="WEAYATK"/>
<evidence type="ECO:0000256" key="14">
    <source>
        <dbReference type="PIRNR" id="PIRNR016408"/>
    </source>
</evidence>
<dbReference type="CTD" id="20216694"/>
<evidence type="ECO:0000256" key="11">
    <source>
        <dbReference type="ARBA" id="ARBA00031926"/>
    </source>
</evidence>
<dbReference type="Proteomes" id="UP000015101">
    <property type="component" value="Unassembled WGS sequence"/>
</dbReference>
<keyword evidence="8 14" id="KW-0413">Isomerase</keyword>
<dbReference type="EMBL" id="KB097536">
    <property type="protein sequence ID" value="ESN95223.1"/>
    <property type="molecule type" value="Genomic_DNA"/>
</dbReference>
<dbReference type="OrthoDB" id="1928at2759"/>
<comment type="function">
    <text evidence="14">Catalyzes the conversion of GlcNAc-6-P into GlcNAc-1-P during the synthesis of uridine diphosphate/UDP-GlcNAc, a sugar nucleotide critical to multiple glycosylation pathways including protein N- and O-glycosylation.</text>
</comment>
<evidence type="ECO:0000256" key="5">
    <source>
        <dbReference type="ARBA" id="ARBA00022553"/>
    </source>
</evidence>
<accession>T1G6J7</accession>
<dbReference type="Pfam" id="PF02878">
    <property type="entry name" value="PGM_PMM_I"/>
    <property type="match status" value="1"/>
</dbReference>
<feature type="binding site" evidence="17">
    <location>
        <position position="270"/>
    </location>
    <ligand>
        <name>Mg(2+)</name>
        <dbReference type="ChEBI" id="CHEBI:18420"/>
    </ligand>
</feature>
<dbReference type="FunCoup" id="T1G6J7">
    <property type="interactions" value="1023"/>
</dbReference>
<dbReference type="InterPro" id="IPR016657">
    <property type="entry name" value="PAGM"/>
</dbReference>
<keyword evidence="7 14" id="KW-0460">Magnesium</keyword>
<evidence type="ECO:0000313" key="23">
    <source>
        <dbReference type="EnsemblMetazoa" id="HelroP86945"/>
    </source>
</evidence>
<dbReference type="RefSeq" id="XP_009026596.1">
    <property type="nucleotide sequence ID" value="XM_009028348.1"/>
</dbReference>
<feature type="domain" description="Phosphoacetylglucosamine mutase AMG1" evidence="20">
    <location>
        <begin position="289"/>
        <end position="427"/>
    </location>
</feature>
<evidence type="ECO:0000256" key="2">
    <source>
        <dbReference type="ARBA" id="ARBA00004865"/>
    </source>
</evidence>
<feature type="binding site" evidence="17">
    <location>
        <position position="268"/>
    </location>
    <ligand>
        <name>Mg(2+)</name>
        <dbReference type="ChEBI" id="CHEBI:18420"/>
    </ligand>
</feature>
<dbReference type="Gene3D" id="3.40.120.10">
    <property type="entry name" value="Alpha-D-Glucose-1,6-Bisphosphate, subunit A, domain 3"/>
    <property type="match status" value="2"/>
</dbReference>
<evidence type="ECO:0000256" key="17">
    <source>
        <dbReference type="PIRSR" id="PIRSR016408-3"/>
    </source>
</evidence>
<dbReference type="SUPFAM" id="SSF53738">
    <property type="entry name" value="Phosphoglucomutase, first 3 domains"/>
    <property type="match status" value="3"/>
</dbReference>
<dbReference type="GO" id="GO:0071555">
    <property type="term" value="P:cell wall organization"/>
    <property type="evidence" value="ECO:0007669"/>
    <property type="project" value="UniProtKB-KW"/>
</dbReference>
<dbReference type="GO" id="GO:0004610">
    <property type="term" value="F:phosphoacetylglucosamine mutase activity"/>
    <property type="evidence" value="ECO:0000318"/>
    <property type="project" value="GO_Central"/>
</dbReference>
<evidence type="ECO:0000256" key="6">
    <source>
        <dbReference type="ARBA" id="ARBA00022723"/>
    </source>
</evidence>
<dbReference type="HOGENOM" id="CLU_022890_1_0_1"/>
<dbReference type="InterPro" id="IPR016055">
    <property type="entry name" value="A-D-PHexomutase_a/b/a-I/II/III"/>
</dbReference>
<dbReference type="Pfam" id="PF21405">
    <property type="entry name" value="AMG1_II"/>
    <property type="match status" value="1"/>
</dbReference>
<evidence type="ECO:0000256" key="3">
    <source>
        <dbReference type="ARBA" id="ARBA00010231"/>
    </source>
</evidence>
<evidence type="ECO:0000256" key="16">
    <source>
        <dbReference type="PIRSR" id="PIRSR016408-2"/>
    </source>
</evidence>
<dbReference type="InterPro" id="IPR016066">
    <property type="entry name" value="A-D-PHexomutase_CS"/>
</dbReference>
<keyword evidence="9" id="KW-0119">Carbohydrate metabolism</keyword>
<dbReference type="EC" id="5.4.2.3" evidence="4 14"/>
<dbReference type="GO" id="GO:0006048">
    <property type="term" value="P:UDP-N-acetylglucosamine biosynthetic process"/>
    <property type="evidence" value="ECO:0000318"/>
    <property type="project" value="GO_Central"/>
</dbReference>
<comment type="cofactor">
    <cofactor evidence="14 17">
        <name>Mg(2+)</name>
        <dbReference type="ChEBI" id="CHEBI:18420"/>
    </cofactor>
    <text evidence="14 17">Binds 1 Mg(2+) ion per subunit.</text>
</comment>
<reference evidence="24" key="1">
    <citation type="submission" date="2012-12" db="EMBL/GenBank/DDBJ databases">
        <authorList>
            <person name="Hellsten U."/>
            <person name="Grimwood J."/>
            <person name="Chapman J.A."/>
            <person name="Shapiro H."/>
            <person name="Aerts A."/>
            <person name="Otillar R.P."/>
            <person name="Terry A.Y."/>
            <person name="Boore J.L."/>
            <person name="Simakov O."/>
            <person name="Marletaz F."/>
            <person name="Cho S.-J."/>
            <person name="Edsinger-Gonzales E."/>
            <person name="Havlak P."/>
            <person name="Kuo D.-H."/>
            <person name="Larsson T."/>
            <person name="Lv J."/>
            <person name="Arendt D."/>
            <person name="Savage R."/>
            <person name="Osoegawa K."/>
            <person name="de Jong P."/>
            <person name="Lindberg D.R."/>
            <person name="Seaver E.C."/>
            <person name="Weisblat D.A."/>
            <person name="Putnam N.H."/>
            <person name="Grigoriev I.V."/>
            <person name="Rokhsar D.S."/>
        </authorList>
    </citation>
    <scope>NUCLEOTIDE SEQUENCE</scope>
</reference>
<dbReference type="InParanoid" id="T1G6J7"/>
<dbReference type="Pfam" id="PF21404">
    <property type="entry name" value="AMG1_III"/>
    <property type="match status" value="1"/>
</dbReference>
<dbReference type="PROSITE" id="PS00710">
    <property type="entry name" value="PGM_PMM"/>
    <property type="match status" value="1"/>
</dbReference>
<dbReference type="InterPro" id="IPR036900">
    <property type="entry name" value="A-D-PHexomutase_C_sf"/>
</dbReference>
<organism evidence="23 24">
    <name type="scientific">Helobdella robusta</name>
    <name type="common">Californian leech</name>
    <dbReference type="NCBI Taxonomy" id="6412"/>
    <lineage>
        <taxon>Eukaryota</taxon>
        <taxon>Metazoa</taxon>
        <taxon>Spiralia</taxon>
        <taxon>Lophotrochozoa</taxon>
        <taxon>Annelida</taxon>
        <taxon>Clitellata</taxon>
        <taxon>Hirudinea</taxon>
        <taxon>Rhynchobdellida</taxon>
        <taxon>Glossiphoniidae</taxon>
        <taxon>Helobdella</taxon>
    </lineage>
</organism>
<keyword evidence="24" id="KW-1185">Reference proteome</keyword>
<feature type="domain" description="Phosphoacetylglucosamine mutase AMG1" evidence="21">
    <location>
        <begin position="172"/>
        <end position="275"/>
    </location>
</feature>
<comment type="similarity">
    <text evidence="3 14">Belongs to the phosphohexose mutase family.</text>
</comment>
<feature type="active site" description="Phosphoserine intermediate" evidence="15">
    <location>
        <position position="54"/>
    </location>
</feature>
<feature type="domain" description="Alpha-D-phosphohexomutase C-terminal" evidence="18">
    <location>
        <begin position="476"/>
        <end position="511"/>
    </location>
</feature>
<name>T1G6J7_HELRO</name>
<feature type="binding site" evidence="16">
    <location>
        <begin position="362"/>
        <end position="364"/>
    </location>
    <ligand>
        <name>substrate</name>
    </ligand>
</feature>
<evidence type="ECO:0000259" key="21">
    <source>
        <dbReference type="Pfam" id="PF21405"/>
    </source>
</evidence>
<comment type="function">
    <text evidence="13">Catalyzes the conversion of GlcNAc-6-P into GlcNAc-1-P during the synthesis of uridine diphosphate/UDP-GlcNAc, which is a biosynthetic precursor of chitin and also supplies the amino sugars for N-linked oligosaccharides of glycoproteins.</text>
</comment>
<dbReference type="FunFam" id="3.40.120.10:FF:000023">
    <property type="entry name" value="Phosphoacetylglucosamine mutase"/>
    <property type="match status" value="1"/>
</dbReference>
<evidence type="ECO:0000256" key="4">
    <source>
        <dbReference type="ARBA" id="ARBA00012731"/>
    </source>
</evidence>
<evidence type="ECO:0000259" key="18">
    <source>
        <dbReference type="Pfam" id="PF00408"/>
    </source>
</evidence>
<evidence type="ECO:0000256" key="1">
    <source>
        <dbReference type="ARBA" id="ARBA00000558"/>
    </source>
</evidence>
<evidence type="ECO:0000313" key="24">
    <source>
        <dbReference type="Proteomes" id="UP000015101"/>
    </source>
</evidence>
<dbReference type="PANTHER" id="PTHR45955">
    <property type="entry name" value="PHOSPHOACETYLGLUCOSAMINE MUTASE"/>
    <property type="match status" value="1"/>
</dbReference>
<dbReference type="EnsemblMetazoa" id="HelroT86945">
    <property type="protein sequence ID" value="HelroP86945"/>
    <property type="gene ID" value="HelroG86945"/>
</dbReference>
<evidence type="ECO:0000256" key="7">
    <source>
        <dbReference type="ARBA" id="ARBA00022842"/>
    </source>
</evidence>
<dbReference type="PIRSF" id="PIRSF016408">
    <property type="entry name" value="PAGM"/>
    <property type="match status" value="1"/>
</dbReference>
<dbReference type="GO" id="GO:0000287">
    <property type="term" value="F:magnesium ion binding"/>
    <property type="evidence" value="ECO:0007669"/>
    <property type="project" value="InterPro"/>
</dbReference>
<comment type="catalytic activity">
    <reaction evidence="1 14">
        <text>N-acetyl-alpha-D-glucosamine 1-phosphate = N-acetyl-D-glucosamine 6-phosphate</text>
        <dbReference type="Rhea" id="RHEA:23804"/>
        <dbReference type="ChEBI" id="CHEBI:57513"/>
        <dbReference type="ChEBI" id="CHEBI:57776"/>
        <dbReference type="EC" id="5.4.2.3"/>
    </reaction>
</comment>
<gene>
    <name evidence="23" type="primary">20216694</name>
    <name evidence="22" type="ORF">HELRODRAFT_86945</name>
</gene>
<keyword evidence="5" id="KW-0597">Phosphoprotein</keyword>
<evidence type="ECO:0000256" key="15">
    <source>
        <dbReference type="PIRSR" id="PIRSR016408-1"/>
    </source>
</evidence>
<evidence type="ECO:0000256" key="13">
    <source>
        <dbReference type="ARBA" id="ARBA00059527"/>
    </source>
</evidence>
<feature type="binding site" evidence="17">
    <location>
        <position position="272"/>
    </location>
    <ligand>
        <name>Mg(2+)</name>
        <dbReference type="ChEBI" id="CHEBI:18420"/>
    </ligand>
</feature>
<dbReference type="GeneID" id="20216694"/>
<feature type="binding site" description="via phosphate group" evidence="17">
    <location>
        <position position="54"/>
    </location>
    <ligand>
        <name>Mg(2+)</name>
        <dbReference type="ChEBI" id="CHEBI:18420"/>
    </ligand>
</feature>
<keyword evidence="6 14" id="KW-0479">Metal-binding</keyword>
<dbReference type="Pfam" id="PF00408">
    <property type="entry name" value="PGM_PMM_IV"/>
    <property type="match status" value="1"/>
</dbReference>
<dbReference type="KEGG" id="hro:HELRODRAFT_86945"/>
<dbReference type="FunFam" id="3.40.120.10:FF:000013">
    <property type="entry name" value="Phosphoacetylglucosamine mutase"/>
    <property type="match status" value="1"/>
</dbReference>
<proteinExistence type="inferred from homology"/>
<protein>
    <recommendedName>
        <fullName evidence="4 14">Phosphoacetylglucosamine mutase</fullName>
        <shortName evidence="14">PAGM</shortName>
        <ecNumber evidence="4 14">5.4.2.3</ecNumber>
    </recommendedName>
    <alternativeName>
        <fullName evidence="12 14">Acetylglucosamine phosphomutase</fullName>
    </alternativeName>
    <alternativeName>
        <fullName evidence="11 14">N-acetylglucosamine-phosphate mutase</fullName>
    </alternativeName>
</protein>
<feature type="binding site" evidence="16">
    <location>
        <position position="499"/>
    </location>
    <ligand>
        <name>substrate</name>
    </ligand>
</feature>
<dbReference type="FunFam" id="3.30.310.50:FF:000003">
    <property type="entry name" value="Phosphoacetylglucosamine mutase"/>
    <property type="match status" value="1"/>
</dbReference>
<dbReference type="UniPathway" id="UPA00113">
    <property type="reaction ID" value="UER00530"/>
</dbReference>
<evidence type="ECO:0000313" key="22">
    <source>
        <dbReference type="EMBL" id="ESN95223.1"/>
    </source>
</evidence>
<dbReference type="STRING" id="6412.T1G6J7"/>